<evidence type="ECO:0000313" key="5">
    <source>
        <dbReference type="Proteomes" id="UP000472270"/>
    </source>
</evidence>
<evidence type="ECO:0000313" key="4">
    <source>
        <dbReference type="Ensembl" id="ENSSRHP00000046849.1"/>
    </source>
</evidence>
<protein>
    <submittedName>
        <fullName evidence="4">Si:dkey-220f10.4</fullName>
    </submittedName>
</protein>
<dbReference type="PANTHER" id="PTHR16517:SF111">
    <property type="entry name" value="SI:DKEY-220F10.4"/>
    <property type="match status" value="1"/>
</dbReference>
<sequence>EDEEEEDKKREAKKTPKKSKKGSSPMSLEDLEQFAMRPAPRDVTIQCRITRDRRGVEKGIFPTYYLHMEKEDGKRVFLMAGRKRKKCKTSNYLISIDPTDLSRDTDSYIGKLRSNVLGTKFTVYDNGENPERNPFIKETDTLRQELAAICYEKNVLGFKGPRKMTVIIPGMHENDERVVIRPKSVSIMLWILDNHFFFINCNITFLLLDIHYHSKVWGLKIFLCF</sequence>
<reference evidence="4" key="1">
    <citation type="submission" date="2025-08" db="UniProtKB">
        <authorList>
            <consortium name="Ensembl"/>
        </authorList>
    </citation>
    <scope>IDENTIFICATION</scope>
</reference>
<evidence type="ECO:0000259" key="3">
    <source>
        <dbReference type="Pfam" id="PF01167"/>
    </source>
</evidence>
<dbReference type="SUPFAM" id="SSF54518">
    <property type="entry name" value="Tubby C-terminal domain-like"/>
    <property type="match status" value="1"/>
</dbReference>
<reference evidence="4" key="2">
    <citation type="submission" date="2025-09" db="UniProtKB">
        <authorList>
            <consortium name="Ensembl"/>
        </authorList>
    </citation>
    <scope>IDENTIFICATION</scope>
</reference>
<dbReference type="GO" id="GO:0061512">
    <property type="term" value="P:protein localization to cilium"/>
    <property type="evidence" value="ECO:0007669"/>
    <property type="project" value="TreeGrafter"/>
</dbReference>
<organism evidence="4 5">
    <name type="scientific">Sinocyclocheilus rhinocerous</name>
    <dbReference type="NCBI Taxonomy" id="307959"/>
    <lineage>
        <taxon>Eukaryota</taxon>
        <taxon>Metazoa</taxon>
        <taxon>Chordata</taxon>
        <taxon>Craniata</taxon>
        <taxon>Vertebrata</taxon>
        <taxon>Euteleostomi</taxon>
        <taxon>Actinopterygii</taxon>
        <taxon>Neopterygii</taxon>
        <taxon>Teleostei</taxon>
        <taxon>Ostariophysi</taxon>
        <taxon>Cypriniformes</taxon>
        <taxon>Cyprinidae</taxon>
        <taxon>Cyprininae</taxon>
        <taxon>Sinocyclocheilus</taxon>
    </lineage>
</organism>
<dbReference type="InterPro" id="IPR000007">
    <property type="entry name" value="Tubby_C"/>
</dbReference>
<dbReference type="GO" id="GO:0005929">
    <property type="term" value="C:cilium"/>
    <property type="evidence" value="ECO:0007669"/>
    <property type="project" value="TreeGrafter"/>
</dbReference>
<dbReference type="PRINTS" id="PR01573">
    <property type="entry name" value="SUPERTUBBY"/>
</dbReference>
<accession>A0A673J2M1</accession>
<dbReference type="Ensembl" id="ENSSRHT00000048163.1">
    <property type="protein sequence ID" value="ENSSRHP00000046849.1"/>
    <property type="gene ID" value="ENSSRHG00000023634.1"/>
</dbReference>
<dbReference type="Gene3D" id="3.20.90.10">
    <property type="entry name" value="Tubby Protein, Chain A"/>
    <property type="match status" value="1"/>
</dbReference>
<evidence type="ECO:0000256" key="2">
    <source>
        <dbReference type="SAM" id="MobiDB-lite"/>
    </source>
</evidence>
<evidence type="ECO:0000256" key="1">
    <source>
        <dbReference type="ARBA" id="ARBA00007129"/>
    </source>
</evidence>
<dbReference type="InterPro" id="IPR025659">
    <property type="entry name" value="Tubby-like_C"/>
</dbReference>
<dbReference type="Proteomes" id="UP000472270">
    <property type="component" value="Unassembled WGS sequence"/>
</dbReference>
<dbReference type="AlphaFoldDB" id="A0A673J2M1"/>
<feature type="domain" description="Tubby C-terminal" evidence="3">
    <location>
        <begin position="36"/>
        <end position="186"/>
    </location>
</feature>
<proteinExistence type="inferred from homology"/>
<dbReference type="Pfam" id="PF01167">
    <property type="entry name" value="Tub"/>
    <property type="match status" value="1"/>
</dbReference>
<feature type="region of interest" description="Disordered" evidence="2">
    <location>
        <begin position="1"/>
        <end position="32"/>
    </location>
</feature>
<name>A0A673J2M1_9TELE</name>
<dbReference type="PANTHER" id="PTHR16517">
    <property type="entry name" value="TUBBY-RELATED"/>
    <property type="match status" value="1"/>
</dbReference>
<comment type="similarity">
    <text evidence="1">Belongs to the TUB family.</text>
</comment>
<keyword evidence="5" id="KW-1185">Reference proteome</keyword>